<evidence type="ECO:0000256" key="2">
    <source>
        <dbReference type="ARBA" id="ARBA00022723"/>
    </source>
</evidence>
<comment type="caution">
    <text evidence="6">The sequence shown here is derived from an EMBL/GenBank/DDBJ whole genome shotgun (WGS) entry which is preliminary data.</text>
</comment>
<dbReference type="InterPro" id="IPR036866">
    <property type="entry name" value="RibonucZ/Hydroxyglut_hydro"/>
</dbReference>
<evidence type="ECO:0000256" key="1">
    <source>
        <dbReference type="ARBA" id="ARBA00001947"/>
    </source>
</evidence>
<dbReference type="GO" id="GO:0046872">
    <property type="term" value="F:metal ion binding"/>
    <property type="evidence" value="ECO:0007669"/>
    <property type="project" value="UniProtKB-KW"/>
</dbReference>
<evidence type="ECO:0000313" key="7">
    <source>
        <dbReference type="Proteomes" id="UP000281094"/>
    </source>
</evidence>
<dbReference type="Proteomes" id="UP000281094">
    <property type="component" value="Unassembled WGS sequence"/>
</dbReference>
<keyword evidence="4" id="KW-0862">Zinc</keyword>
<evidence type="ECO:0000313" key="6">
    <source>
        <dbReference type="EMBL" id="RLQ88321.1"/>
    </source>
</evidence>
<comment type="cofactor">
    <cofactor evidence="1">
        <name>Zn(2+)</name>
        <dbReference type="ChEBI" id="CHEBI:29105"/>
    </cofactor>
</comment>
<keyword evidence="3 6" id="KW-0378">Hydrolase</keyword>
<dbReference type="Gene3D" id="3.60.15.10">
    <property type="entry name" value="Ribonuclease Z/Hydroxyacylglutathione hydrolase-like"/>
    <property type="match status" value="1"/>
</dbReference>
<evidence type="ECO:0000256" key="4">
    <source>
        <dbReference type="ARBA" id="ARBA00022833"/>
    </source>
</evidence>
<proteinExistence type="predicted"/>
<evidence type="ECO:0000259" key="5">
    <source>
        <dbReference type="SMART" id="SM00849"/>
    </source>
</evidence>
<organism evidence="6 7">
    <name type="scientific">Notoacmeibacter ruber</name>
    <dbReference type="NCBI Taxonomy" id="2670375"/>
    <lineage>
        <taxon>Bacteria</taxon>
        <taxon>Pseudomonadati</taxon>
        <taxon>Pseudomonadota</taxon>
        <taxon>Alphaproteobacteria</taxon>
        <taxon>Hyphomicrobiales</taxon>
        <taxon>Notoacmeibacteraceae</taxon>
        <taxon>Notoacmeibacter</taxon>
    </lineage>
</organism>
<evidence type="ECO:0000256" key="3">
    <source>
        <dbReference type="ARBA" id="ARBA00022801"/>
    </source>
</evidence>
<dbReference type="PANTHER" id="PTHR46233:SF3">
    <property type="entry name" value="HYDROXYACYLGLUTATHIONE HYDROLASE GLOC"/>
    <property type="match status" value="1"/>
</dbReference>
<keyword evidence="2" id="KW-0479">Metal-binding</keyword>
<dbReference type="SUPFAM" id="SSF56281">
    <property type="entry name" value="Metallo-hydrolase/oxidoreductase"/>
    <property type="match status" value="1"/>
</dbReference>
<dbReference type="CDD" id="cd07737">
    <property type="entry name" value="YcbL-like_MBL-fold"/>
    <property type="match status" value="1"/>
</dbReference>
<dbReference type="AlphaFoldDB" id="A0A3L7JFF8"/>
<protein>
    <submittedName>
        <fullName evidence="6">MBL fold metallo-hydrolase</fullName>
    </submittedName>
</protein>
<dbReference type="InterPro" id="IPR051453">
    <property type="entry name" value="MBL_Glyoxalase_II"/>
</dbReference>
<sequence>MGQLACQIVPVTPFQQNCTVLFDQDSLVGVVIDPGGEVPRLVEMIEEKGLKIEAIWLTHGHIDHAAGAIDLKEKLGGVPIIGPHRDDQPLLDNLQQQAAMFGSGDPVRNCTPDRWLDEGESVSFGDHSFSVYHTPGHAPGHVIFYNAEHKFAQLGDTLFRGSIGRTDLWGGDMATLLQSIQNKILPLGDDITFVCGHGPGGTLGEERQTNPYLR</sequence>
<keyword evidence="7" id="KW-1185">Reference proteome</keyword>
<accession>A0A3L7JFF8</accession>
<dbReference type="PANTHER" id="PTHR46233">
    <property type="entry name" value="HYDROXYACYLGLUTATHIONE HYDROLASE GLOC"/>
    <property type="match status" value="1"/>
</dbReference>
<dbReference type="GO" id="GO:0016787">
    <property type="term" value="F:hydrolase activity"/>
    <property type="evidence" value="ECO:0007669"/>
    <property type="project" value="UniProtKB-KW"/>
</dbReference>
<dbReference type="SMART" id="SM00849">
    <property type="entry name" value="Lactamase_B"/>
    <property type="match status" value="1"/>
</dbReference>
<feature type="domain" description="Metallo-beta-lactamase" evidence="5">
    <location>
        <begin position="15"/>
        <end position="197"/>
    </location>
</feature>
<reference evidence="6 7" key="1">
    <citation type="submission" date="2018-10" db="EMBL/GenBank/DDBJ databases">
        <title>Notoacmeibacter sp. M2BS9Y-3-1, whole genome shotgun sequence.</title>
        <authorList>
            <person name="Tuo L."/>
        </authorList>
    </citation>
    <scope>NUCLEOTIDE SEQUENCE [LARGE SCALE GENOMIC DNA]</scope>
    <source>
        <strain evidence="6 7">M2BS9Y-3-1</strain>
    </source>
</reference>
<dbReference type="RefSeq" id="WP_121645288.1">
    <property type="nucleotide sequence ID" value="NZ_RCWN01000001.1"/>
</dbReference>
<gene>
    <name evidence="6" type="ORF">D8780_08995</name>
</gene>
<dbReference type="Pfam" id="PF00753">
    <property type="entry name" value="Lactamase_B"/>
    <property type="match status" value="1"/>
</dbReference>
<dbReference type="InterPro" id="IPR001279">
    <property type="entry name" value="Metallo-B-lactamas"/>
</dbReference>
<name>A0A3L7JFF8_9HYPH</name>
<dbReference type="EMBL" id="RCWN01000001">
    <property type="protein sequence ID" value="RLQ88321.1"/>
    <property type="molecule type" value="Genomic_DNA"/>
</dbReference>